<evidence type="ECO:0000313" key="2">
    <source>
        <dbReference type="Proteomes" id="UP001165064"/>
    </source>
</evidence>
<evidence type="ECO:0000313" key="1">
    <source>
        <dbReference type="EMBL" id="GME91485.1"/>
    </source>
</evidence>
<sequence>MVWLNGLDMGDGYSNVTIATGAARVFLDTGSAMSHFPSDILEAIVDQIGASSAKHDLNSTIYITECSSLKDQTFTFDFMGYKMTIPVSGFVVEQNGSNCTLGFGDPVDLDSDWNLGQPFLNNAYVVFDLDNNEVALALRNTESTDEDIEVITDSVPSATQAPDYSSDYNQLSTWGLTLATESRNGVKSSGDDATATSLGFT</sequence>
<proteinExistence type="predicted"/>
<accession>A0ACB5TN21</accession>
<protein>
    <submittedName>
        <fullName evidence="1">Unnamed protein product</fullName>
    </submittedName>
</protein>
<comment type="caution">
    <text evidence="1">The sequence shown here is derived from an EMBL/GenBank/DDBJ whole genome shotgun (WGS) entry which is preliminary data.</text>
</comment>
<name>A0ACB5TN21_AMBMO</name>
<organism evidence="1 2">
    <name type="scientific">Ambrosiozyma monospora</name>
    <name type="common">Yeast</name>
    <name type="synonym">Endomycopsis monosporus</name>
    <dbReference type="NCBI Taxonomy" id="43982"/>
    <lineage>
        <taxon>Eukaryota</taxon>
        <taxon>Fungi</taxon>
        <taxon>Dikarya</taxon>
        <taxon>Ascomycota</taxon>
        <taxon>Saccharomycotina</taxon>
        <taxon>Pichiomycetes</taxon>
        <taxon>Pichiales</taxon>
        <taxon>Pichiaceae</taxon>
        <taxon>Ambrosiozyma</taxon>
    </lineage>
</organism>
<keyword evidence="2" id="KW-1185">Reference proteome</keyword>
<dbReference type="EMBL" id="BSXS01008111">
    <property type="protein sequence ID" value="GME91485.1"/>
    <property type="molecule type" value="Genomic_DNA"/>
</dbReference>
<reference evidence="1" key="1">
    <citation type="submission" date="2023-04" db="EMBL/GenBank/DDBJ databases">
        <title>Ambrosiozyma monospora NBRC 10751.</title>
        <authorList>
            <person name="Ichikawa N."/>
            <person name="Sato H."/>
            <person name="Tonouchi N."/>
        </authorList>
    </citation>
    <scope>NUCLEOTIDE SEQUENCE</scope>
    <source>
        <strain evidence="1">NBRC 10751</strain>
    </source>
</reference>
<dbReference type="Proteomes" id="UP001165064">
    <property type="component" value="Unassembled WGS sequence"/>
</dbReference>
<gene>
    <name evidence="1" type="ORF">Amon02_000891600</name>
</gene>